<dbReference type="EMBL" id="CP088282">
    <property type="protein sequence ID" value="UGY06841.1"/>
    <property type="molecule type" value="Genomic_DNA"/>
</dbReference>
<protein>
    <submittedName>
        <fullName evidence="1">Type VI secretion protein</fullName>
    </submittedName>
</protein>
<keyword evidence="2" id="KW-1185">Reference proteome</keyword>
<sequence length="157" mass="16988">MDRAAGDRSPVSSAPGGRYRRPAWIRRRNDEFGSAGVWPRQADARCDRQRASAQSAHNQNHEMLGVRIARKGTCMKTLLFAAVAAGLLAQGAFAAEPACHKIDGTVSRLACYDAAFPPTVKKPPAIDSNAPRSEYKDPLIAEEARLAAKLKNICRGC</sequence>
<dbReference type="Proteomes" id="UP000692816">
    <property type="component" value="Chromosome"/>
</dbReference>
<reference evidence="1 2" key="1">
    <citation type="journal article" date="2021" name="Int. J. Syst. Evol. Microbiol.">
        <title>Bradyrhizobium septentrionale sp. nov. (sv. septentrionale) and Bradyrhizobium quebecense sp. nov. (sv. septentrionale) associated with legumes native to Canada possess rearranged symbiosis genes and numerous insertion sequences.</title>
        <authorList>
            <person name="Bromfield E.S.P."/>
            <person name="Cloutier S."/>
        </authorList>
    </citation>
    <scope>NUCLEOTIDE SEQUENCE [LARGE SCALE GENOMIC DNA]</scope>
    <source>
        <strain evidence="1 2">12S5</strain>
    </source>
</reference>
<evidence type="ECO:0000313" key="1">
    <source>
        <dbReference type="EMBL" id="UGY06841.1"/>
    </source>
</evidence>
<evidence type="ECO:0000313" key="2">
    <source>
        <dbReference type="Proteomes" id="UP000692816"/>
    </source>
</evidence>
<accession>A0ACD3VK03</accession>
<gene>
    <name evidence="1" type="ORF">J4P68_0019790</name>
</gene>
<name>A0ACD3VK03_9BRAD</name>
<organism evidence="1 2">
    <name type="scientific">Bradyrhizobium quebecense</name>
    <dbReference type="NCBI Taxonomy" id="2748629"/>
    <lineage>
        <taxon>Bacteria</taxon>
        <taxon>Pseudomonadati</taxon>
        <taxon>Pseudomonadota</taxon>
        <taxon>Alphaproteobacteria</taxon>
        <taxon>Hyphomicrobiales</taxon>
        <taxon>Nitrobacteraceae</taxon>
        <taxon>Bradyrhizobium</taxon>
    </lineage>
</organism>
<proteinExistence type="predicted"/>